<dbReference type="RefSeq" id="XP_045954680.1">
    <property type="nucleotide sequence ID" value="XM_046098445.1"/>
</dbReference>
<dbReference type="Gene3D" id="3.40.50.450">
    <property type="match status" value="1"/>
</dbReference>
<protein>
    <submittedName>
        <fullName evidence="1">Uncharacterized protein</fullName>
    </submittedName>
</protein>
<dbReference type="GeneID" id="70127337"/>
<evidence type="ECO:0000313" key="2">
    <source>
        <dbReference type="Proteomes" id="UP000758603"/>
    </source>
</evidence>
<keyword evidence="2" id="KW-1185">Reference proteome</keyword>
<dbReference type="EMBL" id="JAGPXC010000008">
    <property type="protein sequence ID" value="KAH6648168.1"/>
    <property type="molecule type" value="Genomic_DNA"/>
</dbReference>
<reference evidence="1" key="1">
    <citation type="journal article" date="2021" name="Nat. Commun.">
        <title>Genetic determinants of endophytism in the Arabidopsis root mycobiome.</title>
        <authorList>
            <person name="Mesny F."/>
            <person name="Miyauchi S."/>
            <person name="Thiergart T."/>
            <person name="Pickel B."/>
            <person name="Atanasova L."/>
            <person name="Karlsson M."/>
            <person name="Huettel B."/>
            <person name="Barry K.W."/>
            <person name="Haridas S."/>
            <person name="Chen C."/>
            <person name="Bauer D."/>
            <person name="Andreopoulos W."/>
            <person name="Pangilinan J."/>
            <person name="LaButti K."/>
            <person name="Riley R."/>
            <person name="Lipzen A."/>
            <person name="Clum A."/>
            <person name="Drula E."/>
            <person name="Henrissat B."/>
            <person name="Kohler A."/>
            <person name="Grigoriev I.V."/>
            <person name="Martin F.M."/>
            <person name="Hacquard S."/>
        </authorList>
    </citation>
    <scope>NUCLEOTIDE SEQUENCE</scope>
    <source>
        <strain evidence="1">MPI-SDFR-AT-0073</strain>
    </source>
</reference>
<proteinExistence type="predicted"/>
<dbReference type="InterPro" id="IPR039470">
    <property type="entry name" value="Nuc_deoxyri_tr2"/>
</dbReference>
<dbReference type="AlphaFoldDB" id="A0A9P8ZU98"/>
<dbReference type="OrthoDB" id="2893324at2759"/>
<sequence>MARVLQTASKALVVKAPAAVSHSHKNLKSVFLAGPTSGSYDWRGAVIEQLRDEAINIFNPHRPDWDSSWREDLTCAPYVEQVRWELEKQEEASVVAVYFGTGTDAPISLLELGLCAKEKRAVVFVEEGYSKKGNVQLVCERYGVELVGNMTGFRDGIIKLLRSRPRVSFG</sequence>
<dbReference type="Proteomes" id="UP000758603">
    <property type="component" value="Unassembled WGS sequence"/>
</dbReference>
<dbReference type="Pfam" id="PF15891">
    <property type="entry name" value="Nuc_deoxyri_tr2"/>
    <property type="match status" value="1"/>
</dbReference>
<comment type="caution">
    <text evidence="1">The sequence shown here is derived from an EMBL/GenBank/DDBJ whole genome shotgun (WGS) entry which is preliminary data.</text>
</comment>
<accession>A0A9P8ZU98</accession>
<organism evidence="1 2">
    <name type="scientific">Truncatella angustata</name>
    <dbReference type="NCBI Taxonomy" id="152316"/>
    <lineage>
        <taxon>Eukaryota</taxon>
        <taxon>Fungi</taxon>
        <taxon>Dikarya</taxon>
        <taxon>Ascomycota</taxon>
        <taxon>Pezizomycotina</taxon>
        <taxon>Sordariomycetes</taxon>
        <taxon>Xylariomycetidae</taxon>
        <taxon>Amphisphaeriales</taxon>
        <taxon>Sporocadaceae</taxon>
        <taxon>Truncatella</taxon>
    </lineage>
</organism>
<gene>
    <name evidence="1" type="ORF">BKA67DRAFT_523248</name>
</gene>
<name>A0A9P8ZU98_9PEZI</name>
<evidence type="ECO:0000313" key="1">
    <source>
        <dbReference type="EMBL" id="KAH6648168.1"/>
    </source>
</evidence>